<gene>
    <name evidence="1" type="ORF">V5E97_07395</name>
</gene>
<dbReference type="GO" id="GO:0008168">
    <property type="term" value="F:methyltransferase activity"/>
    <property type="evidence" value="ECO:0007669"/>
    <property type="project" value="UniProtKB-KW"/>
</dbReference>
<proteinExistence type="predicted"/>
<reference evidence="1" key="1">
    <citation type="submission" date="2024-05" db="EMBL/GenBank/DDBJ databases">
        <title>Planctomycetes of the genus Singulisphaera possess chitinolytic capabilities.</title>
        <authorList>
            <person name="Ivanova A."/>
        </authorList>
    </citation>
    <scope>NUCLEOTIDE SEQUENCE</scope>
    <source>
        <strain evidence="1">Ch08T</strain>
    </source>
</reference>
<dbReference type="Gene3D" id="3.40.50.150">
    <property type="entry name" value="Vaccinia Virus protein VP39"/>
    <property type="match status" value="1"/>
</dbReference>
<dbReference type="EMBL" id="CP155447">
    <property type="protein sequence ID" value="XBH05846.1"/>
    <property type="molecule type" value="Genomic_DNA"/>
</dbReference>
<dbReference type="GO" id="GO:0032259">
    <property type="term" value="P:methylation"/>
    <property type="evidence" value="ECO:0007669"/>
    <property type="project" value="UniProtKB-KW"/>
</dbReference>
<accession>A0AAU7CL08</accession>
<dbReference type="RefSeq" id="WP_406698697.1">
    <property type="nucleotide sequence ID" value="NZ_CP155447.1"/>
</dbReference>
<organism evidence="1">
    <name type="scientific">Singulisphaera sp. Ch08</name>
    <dbReference type="NCBI Taxonomy" id="3120278"/>
    <lineage>
        <taxon>Bacteria</taxon>
        <taxon>Pseudomonadati</taxon>
        <taxon>Planctomycetota</taxon>
        <taxon>Planctomycetia</taxon>
        <taxon>Isosphaerales</taxon>
        <taxon>Isosphaeraceae</taxon>
        <taxon>Singulisphaera</taxon>
    </lineage>
</organism>
<sequence>MRGLEFGSGRSTAWFATKLGRLASVEHHAGWHEQVQTMLTTRHPANVDYRLIPLDHVESEPEQAEYNPLPRYVAVVDEFPDESLDLVVVDGHYRSTCIRRCVGKLRPGGLLLVDDLNLWPTRDQIPVPGHWPMADLGSNGLKQTGIWKKPS</sequence>
<keyword evidence="1" id="KW-0808">Transferase</keyword>
<dbReference type="Pfam" id="PF13578">
    <property type="entry name" value="Methyltransf_24"/>
    <property type="match status" value="1"/>
</dbReference>
<keyword evidence="1" id="KW-0489">Methyltransferase</keyword>
<dbReference type="EC" id="2.1.1.-" evidence="1"/>
<protein>
    <submittedName>
        <fullName evidence="1">Class I SAM-dependent methyltransferase</fullName>
        <ecNumber evidence="1">2.1.1.-</ecNumber>
    </submittedName>
</protein>
<evidence type="ECO:0000313" key="1">
    <source>
        <dbReference type="EMBL" id="XBH05846.1"/>
    </source>
</evidence>
<dbReference type="AlphaFoldDB" id="A0AAU7CL08"/>
<dbReference type="SUPFAM" id="SSF53335">
    <property type="entry name" value="S-adenosyl-L-methionine-dependent methyltransferases"/>
    <property type="match status" value="1"/>
</dbReference>
<dbReference type="InterPro" id="IPR029063">
    <property type="entry name" value="SAM-dependent_MTases_sf"/>
</dbReference>
<name>A0AAU7CL08_9BACT</name>